<dbReference type="CDD" id="cd10456">
    <property type="entry name" value="GIY-YIG_UPF0213"/>
    <property type="match status" value="1"/>
</dbReference>
<evidence type="ECO:0000259" key="2">
    <source>
        <dbReference type="PROSITE" id="PS50164"/>
    </source>
</evidence>
<dbReference type="PANTHER" id="PTHR34477">
    <property type="entry name" value="UPF0213 PROTEIN YHBQ"/>
    <property type="match status" value="1"/>
</dbReference>
<dbReference type="InterPro" id="IPR050190">
    <property type="entry name" value="UPF0213_domain"/>
</dbReference>
<proteinExistence type="inferred from homology"/>
<dbReference type="PROSITE" id="PS50164">
    <property type="entry name" value="GIY_YIG"/>
    <property type="match status" value="1"/>
</dbReference>
<reference evidence="3 4" key="1">
    <citation type="submission" date="2012-08" db="EMBL/GenBank/DDBJ databases">
        <title>Whole genome shotgun sequence of Gordonia namibiensis NBRC 108229.</title>
        <authorList>
            <person name="Isaki-Nakamura S."/>
            <person name="Hosoyama A."/>
            <person name="Tsuchikane K."/>
            <person name="Katsumata H."/>
            <person name="Baba S."/>
            <person name="Yamazaki S."/>
            <person name="Fujita N."/>
        </authorList>
    </citation>
    <scope>NUCLEOTIDE SEQUENCE [LARGE SCALE GENOMIC DNA]</scope>
    <source>
        <strain evidence="3 4">NBRC 108229</strain>
    </source>
</reference>
<dbReference type="InterPro" id="IPR035901">
    <property type="entry name" value="GIY-YIG_endonuc_sf"/>
</dbReference>
<name>K6X663_9ACTN</name>
<comment type="caution">
    <text evidence="3">The sequence shown here is derived from an EMBL/GenBank/DDBJ whole genome shotgun (WGS) entry which is preliminary data.</text>
</comment>
<dbReference type="EMBL" id="BAHE01000029">
    <property type="protein sequence ID" value="GAC01582.1"/>
    <property type="molecule type" value="Genomic_DNA"/>
</dbReference>
<dbReference type="Gene3D" id="3.40.1440.10">
    <property type="entry name" value="GIY-YIG endonuclease"/>
    <property type="match status" value="1"/>
</dbReference>
<dbReference type="Pfam" id="PF01541">
    <property type="entry name" value="GIY-YIG"/>
    <property type="match status" value="1"/>
</dbReference>
<keyword evidence="4" id="KW-1185">Reference proteome</keyword>
<evidence type="ECO:0000313" key="4">
    <source>
        <dbReference type="Proteomes" id="UP000035058"/>
    </source>
</evidence>
<comment type="similarity">
    <text evidence="1">Belongs to the UPF0213 family.</text>
</comment>
<dbReference type="RefSeq" id="WP_006867748.1">
    <property type="nucleotide sequence ID" value="NZ_BAHE01000029.1"/>
</dbReference>
<dbReference type="PANTHER" id="PTHR34477:SF1">
    <property type="entry name" value="UPF0213 PROTEIN YHBQ"/>
    <property type="match status" value="1"/>
</dbReference>
<protein>
    <recommendedName>
        <fullName evidence="2">GIY-YIG domain-containing protein</fullName>
    </recommendedName>
</protein>
<dbReference type="AlphaFoldDB" id="K6X663"/>
<accession>K6X663</accession>
<sequence length="101" mass="11597">MAWVYLLECSDGSYYVGSTRDLAKRLREHNTTQTGYTSQRRPFRLAWSAELDLADAYRIERRIHGWSRAKRRASIDGEIDHLKVMAKRPGAQKRRASGGAT</sequence>
<dbReference type="SUPFAM" id="SSF82771">
    <property type="entry name" value="GIY-YIG endonuclease"/>
    <property type="match status" value="1"/>
</dbReference>
<organism evidence="3 4">
    <name type="scientific">Gordonia namibiensis NBRC 108229</name>
    <dbReference type="NCBI Taxonomy" id="1208314"/>
    <lineage>
        <taxon>Bacteria</taxon>
        <taxon>Bacillati</taxon>
        <taxon>Actinomycetota</taxon>
        <taxon>Actinomycetes</taxon>
        <taxon>Mycobacteriales</taxon>
        <taxon>Gordoniaceae</taxon>
        <taxon>Gordonia</taxon>
    </lineage>
</organism>
<evidence type="ECO:0000256" key="1">
    <source>
        <dbReference type="ARBA" id="ARBA00007435"/>
    </source>
</evidence>
<dbReference type="InterPro" id="IPR000305">
    <property type="entry name" value="GIY-YIG_endonuc"/>
</dbReference>
<dbReference type="Proteomes" id="UP000035058">
    <property type="component" value="Unassembled WGS sequence"/>
</dbReference>
<evidence type="ECO:0000313" key="3">
    <source>
        <dbReference type="EMBL" id="GAC01582.1"/>
    </source>
</evidence>
<feature type="domain" description="GIY-YIG" evidence="2">
    <location>
        <begin position="1"/>
        <end position="73"/>
    </location>
</feature>
<gene>
    <name evidence="3" type="ORF">GONAM_29_00260</name>
</gene>